<sequence>MTEKPEYNKDSFAHWTELPVRFRDLDALNHVNNAVFNTYFEEARINFINDVPEFQASMSEGKSFMLVHLELDYIRPIELNEMLLIGTSIEEYGNTSIKGFQAIYSKGDSELKAVAKTTGVWFDLEAQKPTKLPEIKDRDKYLYKIPDNG</sequence>
<accession>A0ABS9KF85</accession>
<dbReference type="Pfam" id="PF13279">
    <property type="entry name" value="4HBT_2"/>
    <property type="match status" value="1"/>
</dbReference>
<dbReference type="SUPFAM" id="SSF54637">
    <property type="entry name" value="Thioesterase/thiol ester dehydrase-isomerase"/>
    <property type="match status" value="1"/>
</dbReference>
<dbReference type="CDD" id="cd00586">
    <property type="entry name" value="4HBT"/>
    <property type="match status" value="1"/>
</dbReference>
<dbReference type="PANTHER" id="PTHR31793:SF24">
    <property type="entry name" value="LONG-CHAIN ACYL-COA THIOESTERASE FADM"/>
    <property type="match status" value="1"/>
</dbReference>
<dbReference type="PANTHER" id="PTHR31793">
    <property type="entry name" value="4-HYDROXYBENZOYL-COA THIOESTERASE FAMILY MEMBER"/>
    <property type="match status" value="1"/>
</dbReference>
<dbReference type="InterPro" id="IPR050563">
    <property type="entry name" value="4-hydroxybenzoyl-CoA_TE"/>
</dbReference>
<organism evidence="1 2">
    <name type="scientific">Rhodohalobacter sulfatireducens</name>
    <dbReference type="NCBI Taxonomy" id="2911366"/>
    <lineage>
        <taxon>Bacteria</taxon>
        <taxon>Pseudomonadati</taxon>
        <taxon>Balneolota</taxon>
        <taxon>Balneolia</taxon>
        <taxon>Balneolales</taxon>
        <taxon>Balneolaceae</taxon>
        <taxon>Rhodohalobacter</taxon>
    </lineage>
</organism>
<dbReference type="EMBL" id="JAKLWS010000016">
    <property type="protein sequence ID" value="MCG2589501.1"/>
    <property type="molecule type" value="Genomic_DNA"/>
</dbReference>
<keyword evidence="2" id="KW-1185">Reference proteome</keyword>
<reference evidence="1" key="1">
    <citation type="submission" date="2022-01" db="EMBL/GenBank/DDBJ databases">
        <authorList>
            <person name="Wang Y."/>
        </authorList>
    </citation>
    <scope>NUCLEOTIDE SEQUENCE</scope>
    <source>
        <strain evidence="1">WB101</strain>
    </source>
</reference>
<dbReference type="RefSeq" id="WP_237854862.1">
    <property type="nucleotide sequence ID" value="NZ_JAKLWS010000016.1"/>
</dbReference>
<evidence type="ECO:0000313" key="1">
    <source>
        <dbReference type="EMBL" id="MCG2589501.1"/>
    </source>
</evidence>
<dbReference type="InterPro" id="IPR029069">
    <property type="entry name" value="HotDog_dom_sf"/>
</dbReference>
<dbReference type="Gene3D" id="3.10.129.10">
    <property type="entry name" value="Hotdog Thioesterase"/>
    <property type="match status" value="1"/>
</dbReference>
<name>A0ABS9KF85_9BACT</name>
<reference evidence="1" key="2">
    <citation type="submission" date="2024-05" db="EMBL/GenBank/DDBJ databases">
        <title>Rhodohalobacter halophilus gen. nov., sp. nov., a moderately halophilic member of the family Balneolaceae.</title>
        <authorList>
            <person name="Xia J."/>
        </authorList>
    </citation>
    <scope>NUCLEOTIDE SEQUENCE</scope>
    <source>
        <strain evidence="1">WB101</strain>
    </source>
</reference>
<dbReference type="Proteomes" id="UP001165366">
    <property type="component" value="Unassembled WGS sequence"/>
</dbReference>
<gene>
    <name evidence="1" type="ORF">L6773_13055</name>
</gene>
<evidence type="ECO:0000313" key="2">
    <source>
        <dbReference type="Proteomes" id="UP001165366"/>
    </source>
</evidence>
<comment type="caution">
    <text evidence="1">The sequence shown here is derived from an EMBL/GenBank/DDBJ whole genome shotgun (WGS) entry which is preliminary data.</text>
</comment>
<protein>
    <submittedName>
        <fullName evidence="1">Acyl-CoA thioesterase</fullName>
    </submittedName>
</protein>
<proteinExistence type="predicted"/>